<feature type="region of interest" description="Disordered" evidence="1">
    <location>
        <begin position="137"/>
        <end position="158"/>
    </location>
</feature>
<dbReference type="Gene3D" id="3.90.1300.10">
    <property type="entry name" value="Amidase signature (AS) domain"/>
    <property type="match status" value="1"/>
</dbReference>
<dbReference type="InterPro" id="IPR000120">
    <property type="entry name" value="Amidase"/>
</dbReference>
<gene>
    <name evidence="3" type="primary">gatA</name>
    <name evidence="3" type="ORF">GCM10011366_22140</name>
</gene>
<evidence type="ECO:0000256" key="1">
    <source>
        <dbReference type="SAM" id="MobiDB-lite"/>
    </source>
</evidence>
<dbReference type="NCBIfam" id="NF005450">
    <property type="entry name" value="PRK07042.1"/>
    <property type="match status" value="1"/>
</dbReference>
<dbReference type="Proteomes" id="UP000605670">
    <property type="component" value="Unassembled WGS sequence"/>
</dbReference>
<dbReference type="InterPro" id="IPR036928">
    <property type="entry name" value="AS_sf"/>
</dbReference>
<keyword evidence="4" id="KW-1185">Reference proteome</keyword>
<name>A0A917BP81_9MICO</name>
<dbReference type="EMBL" id="BMEM01000003">
    <property type="protein sequence ID" value="GGF53880.1"/>
    <property type="molecule type" value="Genomic_DNA"/>
</dbReference>
<feature type="domain" description="Amidase" evidence="2">
    <location>
        <begin position="25"/>
        <end position="445"/>
    </location>
</feature>
<dbReference type="AlphaFoldDB" id="A0A917BP81"/>
<reference evidence="3" key="2">
    <citation type="submission" date="2020-09" db="EMBL/GenBank/DDBJ databases">
        <authorList>
            <person name="Sun Q."/>
            <person name="Zhou Y."/>
        </authorList>
    </citation>
    <scope>NUCLEOTIDE SEQUENCE</scope>
    <source>
        <strain evidence="3">CGMCC 1.12160</strain>
    </source>
</reference>
<dbReference type="Pfam" id="PF01425">
    <property type="entry name" value="Amidase"/>
    <property type="match status" value="1"/>
</dbReference>
<organism evidence="3 4">
    <name type="scientific">Ornithinimicrobium tianjinense</name>
    <dbReference type="NCBI Taxonomy" id="1195761"/>
    <lineage>
        <taxon>Bacteria</taxon>
        <taxon>Bacillati</taxon>
        <taxon>Actinomycetota</taxon>
        <taxon>Actinomycetes</taxon>
        <taxon>Micrococcales</taxon>
        <taxon>Ornithinimicrobiaceae</taxon>
        <taxon>Ornithinimicrobium</taxon>
    </lineage>
</organism>
<dbReference type="GO" id="GO:0003824">
    <property type="term" value="F:catalytic activity"/>
    <property type="evidence" value="ECO:0007669"/>
    <property type="project" value="InterPro"/>
</dbReference>
<reference evidence="3" key="1">
    <citation type="journal article" date="2014" name="Int. J. Syst. Evol. Microbiol.">
        <title>Complete genome sequence of Corynebacterium casei LMG S-19264T (=DSM 44701T), isolated from a smear-ripened cheese.</title>
        <authorList>
            <consortium name="US DOE Joint Genome Institute (JGI-PGF)"/>
            <person name="Walter F."/>
            <person name="Albersmeier A."/>
            <person name="Kalinowski J."/>
            <person name="Ruckert C."/>
        </authorList>
    </citation>
    <scope>NUCLEOTIDE SEQUENCE</scope>
    <source>
        <strain evidence="3">CGMCC 1.12160</strain>
    </source>
</reference>
<protein>
    <submittedName>
        <fullName evidence="3">Amidase</fullName>
    </submittedName>
</protein>
<dbReference type="RefSeq" id="WP_188430756.1">
    <property type="nucleotide sequence ID" value="NZ_BAABKH010000003.1"/>
</dbReference>
<sequence>MNLADLTATQLSAGYGAGTFSAVDVAEAVAQRIDALEPELNALWHRDDPADLHRAAHASAERWAEGRPLSPLDGVPVTLKENIARAGVPMPSGNAGVTPVVPTEDAPIARRVTQAGMLVVGSTTMPDWGMLSSGHSSLHGLTRSPLDPSWSTGGSSSGAGAAAAAGYGPLHVGTDIGGSIRLPGTWLGLATLKPSAGRIPLHAPYLGRAAGPLARSVEDCALLMRVLSGPDPVDWTSLPAQDLDWSLSPRDVRGLRVGVWTDPGYGVAPEREVVAATRRVADALADAGADVVEVGPWLGQEHLDGVDRFWRARSLADFRRLTTEAQARVLPYIADWVRGAEGLSGLEVMDAYAAFGQVQALTVRAWAGAGDPDLLLSPVAPVAAPPAELPMPYPDGGRGLWHINFTMPWNMTGQPAGTVPTAAMPDGRPIGVQVVGRPFDDAGVLRAMTWWQEPAAGS</sequence>
<accession>A0A917BP81</accession>
<proteinExistence type="predicted"/>
<dbReference type="PANTHER" id="PTHR11895">
    <property type="entry name" value="TRANSAMIDASE"/>
    <property type="match status" value="1"/>
</dbReference>
<evidence type="ECO:0000313" key="4">
    <source>
        <dbReference type="Proteomes" id="UP000605670"/>
    </source>
</evidence>
<comment type="caution">
    <text evidence="3">The sequence shown here is derived from an EMBL/GenBank/DDBJ whole genome shotgun (WGS) entry which is preliminary data.</text>
</comment>
<evidence type="ECO:0000259" key="2">
    <source>
        <dbReference type="Pfam" id="PF01425"/>
    </source>
</evidence>
<evidence type="ECO:0000313" key="3">
    <source>
        <dbReference type="EMBL" id="GGF53880.1"/>
    </source>
</evidence>
<dbReference type="InterPro" id="IPR023631">
    <property type="entry name" value="Amidase_dom"/>
</dbReference>
<dbReference type="SUPFAM" id="SSF75304">
    <property type="entry name" value="Amidase signature (AS) enzymes"/>
    <property type="match status" value="1"/>
</dbReference>
<dbReference type="PANTHER" id="PTHR11895:SF173">
    <property type="entry name" value="GLUTAMYL-TRNA AMIDOTRANSFERASE SUBUNIT A"/>
    <property type="match status" value="1"/>
</dbReference>